<dbReference type="PROSITE" id="PS50941">
    <property type="entry name" value="CHIT_BIND_I_2"/>
    <property type="match status" value="3"/>
</dbReference>
<comment type="caution">
    <text evidence="7">The sequence shown here is derived from an EMBL/GenBank/DDBJ whole genome shotgun (WGS) entry which is preliminary data.</text>
</comment>
<dbReference type="GO" id="GO:0008061">
    <property type="term" value="F:chitin binding"/>
    <property type="evidence" value="ECO:0007669"/>
    <property type="project" value="UniProtKB-UniRule"/>
</dbReference>
<proteinExistence type="predicted"/>
<accession>A0AAD5X3C9</accession>
<evidence type="ECO:0000259" key="6">
    <source>
        <dbReference type="PROSITE" id="PS50941"/>
    </source>
</evidence>
<dbReference type="InterPro" id="IPR051477">
    <property type="entry name" value="Expansin_CellWall"/>
</dbReference>
<evidence type="ECO:0000313" key="8">
    <source>
        <dbReference type="Proteomes" id="UP001212841"/>
    </source>
</evidence>
<sequence length="342" mass="34643">MPSIKSALAILATVLPAVLAISGNGRTTYYGTGGGGDASPQTNYGSCGIALNKVPSQFAALNAAQYDGGAHCGKCVRLSYGGRSTVVQIVDLCPSCGWGALDIALNSFASVTGSTESAYNLGVINTDWYEVSCSELGNSGSYPSQPTNPPTNNGGGSSGGSSGSTDRCGPNNGNAKCASGLCCSQYGWCGNTSEHCAVGSCLHAFGTCANSPAPTTTKKTTTTTKKPTTTTTKPPTSTLLTVGEGKRCGARYSARCSSGLCCSTVGYCGKTSNHCNIGFCQHSYGTCASTSVKYVKEGERCGAANSNAKCGDGSCCSRYGWCGRTDAHCGKGNCLASFGKCT</sequence>
<feature type="disulfide bond" evidence="3">
    <location>
        <begin position="310"/>
        <end position="322"/>
    </location>
</feature>
<evidence type="ECO:0000256" key="2">
    <source>
        <dbReference type="ARBA" id="ARBA00022729"/>
    </source>
</evidence>
<dbReference type="AlphaFoldDB" id="A0AAD5X3C9"/>
<dbReference type="Gene3D" id="2.40.40.10">
    <property type="entry name" value="RlpA-like domain"/>
    <property type="match status" value="1"/>
</dbReference>
<keyword evidence="3" id="KW-1015">Disulfide bond</keyword>
<dbReference type="SMART" id="SM00270">
    <property type="entry name" value="ChtBD1"/>
    <property type="match status" value="3"/>
</dbReference>
<dbReference type="InterPro" id="IPR036908">
    <property type="entry name" value="RlpA-like_sf"/>
</dbReference>
<dbReference type="SUPFAM" id="SSF50685">
    <property type="entry name" value="Barwin-like endoglucanases"/>
    <property type="match status" value="1"/>
</dbReference>
<comment type="caution">
    <text evidence="3">Lacks conserved residue(s) required for the propagation of feature annotation.</text>
</comment>
<feature type="disulfide bond" evidence="3">
    <location>
        <begin position="301"/>
        <end position="316"/>
    </location>
</feature>
<feature type="region of interest" description="Disordered" evidence="4">
    <location>
        <begin position="213"/>
        <end position="235"/>
    </location>
</feature>
<feature type="disulfide bond" evidence="3">
    <location>
        <begin position="182"/>
        <end position="196"/>
    </location>
</feature>
<dbReference type="CDD" id="cd22191">
    <property type="entry name" value="DPBB_RlpA_EXP_N-like"/>
    <property type="match status" value="1"/>
</dbReference>
<dbReference type="Proteomes" id="UP001212841">
    <property type="component" value="Unassembled WGS sequence"/>
</dbReference>
<feature type="disulfide bond" evidence="3">
    <location>
        <begin position="256"/>
        <end position="268"/>
    </location>
</feature>
<keyword evidence="8" id="KW-1185">Reference proteome</keyword>
<evidence type="ECO:0000256" key="3">
    <source>
        <dbReference type="PROSITE-ProRule" id="PRU00261"/>
    </source>
</evidence>
<dbReference type="InterPro" id="IPR036861">
    <property type="entry name" value="Endochitinase-like_sf"/>
</dbReference>
<dbReference type="Gene3D" id="3.30.60.10">
    <property type="entry name" value="Endochitinase-like"/>
    <property type="match status" value="3"/>
</dbReference>
<keyword evidence="2 5" id="KW-0732">Signal</keyword>
<dbReference type="CDD" id="cd00035">
    <property type="entry name" value="ChtBD1"/>
    <property type="match status" value="2"/>
</dbReference>
<dbReference type="Pfam" id="PF00187">
    <property type="entry name" value="Chitin_bind_1"/>
    <property type="match status" value="2"/>
</dbReference>
<dbReference type="SUPFAM" id="SSF57016">
    <property type="entry name" value="Plant lectins/antimicrobial peptides"/>
    <property type="match status" value="3"/>
</dbReference>
<evidence type="ECO:0000256" key="4">
    <source>
        <dbReference type="SAM" id="MobiDB-lite"/>
    </source>
</evidence>
<feature type="compositionally biased region" description="Gly residues" evidence="4">
    <location>
        <begin position="153"/>
        <end position="162"/>
    </location>
</feature>
<evidence type="ECO:0000256" key="5">
    <source>
        <dbReference type="SAM" id="SignalP"/>
    </source>
</evidence>
<dbReference type="EMBL" id="JADGJD010000141">
    <property type="protein sequence ID" value="KAJ3054377.1"/>
    <property type="molecule type" value="Genomic_DNA"/>
</dbReference>
<gene>
    <name evidence="7" type="ORF">HK097_001986</name>
</gene>
<feature type="region of interest" description="Disordered" evidence="4">
    <location>
        <begin position="139"/>
        <end position="165"/>
    </location>
</feature>
<protein>
    <recommendedName>
        <fullName evidence="6">Chitin-binding type-1 domain-containing protein</fullName>
    </recommendedName>
</protein>
<feature type="compositionally biased region" description="Low complexity" evidence="4">
    <location>
        <begin position="214"/>
        <end position="235"/>
    </location>
</feature>
<dbReference type="PANTHER" id="PTHR31836:SF28">
    <property type="entry name" value="SRCR DOMAIN-CONTAINING PROTEIN-RELATED"/>
    <property type="match status" value="1"/>
</dbReference>
<feature type="chain" id="PRO_5041926042" description="Chitin-binding type-1 domain-containing protein" evidence="5">
    <location>
        <begin position="21"/>
        <end position="342"/>
    </location>
</feature>
<evidence type="ECO:0000313" key="7">
    <source>
        <dbReference type="EMBL" id="KAJ3054377.1"/>
    </source>
</evidence>
<feature type="disulfide bond" evidence="3">
    <location>
        <begin position="261"/>
        <end position="275"/>
    </location>
</feature>
<feature type="disulfide bond" evidence="3">
    <location>
        <begin position="168"/>
        <end position="183"/>
    </location>
</feature>
<feature type="disulfide bond" evidence="3">
    <location>
        <begin position="315"/>
        <end position="329"/>
    </location>
</feature>
<dbReference type="PRINTS" id="PR00451">
    <property type="entry name" value="CHITINBINDNG"/>
</dbReference>
<feature type="domain" description="Chitin-binding type-1" evidence="6">
    <location>
        <begin position="298"/>
        <end position="342"/>
    </location>
</feature>
<dbReference type="PANTHER" id="PTHR31836">
    <property type="match status" value="1"/>
</dbReference>
<evidence type="ECO:0000256" key="1">
    <source>
        <dbReference type="ARBA" id="ARBA00022669"/>
    </source>
</evidence>
<dbReference type="InterPro" id="IPR001002">
    <property type="entry name" value="Chitin-bd_1"/>
</dbReference>
<name>A0AAD5X3C9_9FUNG</name>
<organism evidence="7 8">
    <name type="scientific">Rhizophlyctis rosea</name>
    <dbReference type="NCBI Taxonomy" id="64517"/>
    <lineage>
        <taxon>Eukaryota</taxon>
        <taxon>Fungi</taxon>
        <taxon>Fungi incertae sedis</taxon>
        <taxon>Chytridiomycota</taxon>
        <taxon>Chytridiomycota incertae sedis</taxon>
        <taxon>Chytridiomycetes</taxon>
        <taxon>Rhizophlyctidales</taxon>
        <taxon>Rhizophlyctidaceae</taxon>
        <taxon>Rhizophlyctis</taxon>
    </lineage>
</organism>
<feature type="domain" description="Chitin-binding type-1" evidence="6">
    <location>
        <begin position="245"/>
        <end position="289"/>
    </location>
</feature>
<reference evidence="7" key="1">
    <citation type="submission" date="2020-05" db="EMBL/GenBank/DDBJ databases">
        <title>Phylogenomic resolution of chytrid fungi.</title>
        <authorList>
            <person name="Stajich J.E."/>
            <person name="Amses K."/>
            <person name="Simmons R."/>
            <person name="Seto K."/>
            <person name="Myers J."/>
            <person name="Bonds A."/>
            <person name="Quandt C.A."/>
            <person name="Barry K."/>
            <person name="Liu P."/>
            <person name="Grigoriev I."/>
            <person name="Longcore J.E."/>
            <person name="James T.Y."/>
        </authorList>
    </citation>
    <scope>NUCLEOTIDE SEQUENCE</scope>
    <source>
        <strain evidence="7">JEL0318</strain>
    </source>
</reference>
<feature type="disulfide bond" evidence="3">
    <location>
        <begin position="177"/>
        <end position="189"/>
    </location>
</feature>
<keyword evidence="1 3" id="KW-0147">Chitin-binding</keyword>
<feature type="signal peptide" evidence="5">
    <location>
        <begin position="1"/>
        <end position="20"/>
    </location>
</feature>
<feature type="domain" description="Chitin-binding type-1" evidence="6">
    <location>
        <begin position="165"/>
        <end position="210"/>
    </location>
</feature>